<keyword evidence="1" id="KW-0812">Transmembrane</keyword>
<gene>
    <name evidence="2" type="ORF">HUJ06_010298</name>
</gene>
<evidence type="ECO:0000313" key="3">
    <source>
        <dbReference type="Proteomes" id="UP000607653"/>
    </source>
</evidence>
<feature type="transmembrane region" description="Helical" evidence="1">
    <location>
        <begin position="92"/>
        <end position="111"/>
    </location>
</feature>
<protein>
    <submittedName>
        <fullName evidence="2">Uncharacterized protein</fullName>
    </submittedName>
</protein>
<name>A0A822YG31_NELNU</name>
<comment type="caution">
    <text evidence="2">The sequence shown here is derived from an EMBL/GenBank/DDBJ whole genome shotgun (WGS) entry which is preliminary data.</text>
</comment>
<sequence length="133" mass="14559">MFRMINPVIVVVVVGTFARTFMATATRSAAVAFNSVGILAKSQLTSGNSPSLQLQSCIGLQYRSRSFRNPSLPLVAVHQCHHAMVAGSDAGFVAEILLLFVSLFPSLTAFFKPSFAWPNQIWVPYLLSKGRKR</sequence>
<evidence type="ECO:0000313" key="2">
    <source>
        <dbReference type="EMBL" id="DAD31447.1"/>
    </source>
</evidence>
<keyword evidence="1" id="KW-0472">Membrane</keyword>
<dbReference type="Proteomes" id="UP000607653">
    <property type="component" value="Unassembled WGS sequence"/>
</dbReference>
<proteinExistence type="predicted"/>
<keyword evidence="1" id="KW-1133">Transmembrane helix</keyword>
<keyword evidence="3" id="KW-1185">Reference proteome</keyword>
<dbReference type="EMBL" id="DUZY01000003">
    <property type="protein sequence ID" value="DAD31447.1"/>
    <property type="molecule type" value="Genomic_DNA"/>
</dbReference>
<dbReference type="AlphaFoldDB" id="A0A822YG31"/>
<reference evidence="2 3" key="1">
    <citation type="journal article" date="2020" name="Mol. Biol. Evol.">
        <title>Distinct Expression and Methylation Patterns for Genes with Different Fates following a Single Whole-Genome Duplication in Flowering Plants.</title>
        <authorList>
            <person name="Shi T."/>
            <person name="Rahmani R.S."/>
            <person name="Gugger P.F."/>
            <person name="Wang M."/>
            <person name="Li H."/>
            <person name="Zhang Y."/>
            <person name="Li Z."/>
            <person name="Wang Q."/>
            <person name="Van de Peer Y."/>
            <person name="Marchal K."/>
            <person name="Chen J."/>
        </authorList>
    </citation>
    <scope>NUCLEOTIDE SEQUENCE [LARGE SCALE GENOMIC DNA]</scope>
    <source>
        <tissue evidence="2">Leaf</tissue>
    </source>
</reference>
<accession>A0A822YG31</accession>
<organism evidence="2 3">
    <name type="scientific">Nelumbo nucifera</name>
    <name type="common">Sacred lotus</name>
    <dbReference type="NCBI Taxonomy" id="4432"/>
    <lineage>
        <taxon>Eukaryota</taxon>
        <taxon>Viridiplantae</taxon>
        <taxon>Streptophyta</taxon>
        <taxon>Embryophyta</taxon>
        <taxon>Tracheophyta</taxon>
        <taxon>Spermatophyta</taxon>
        <taxon>Magnoliopsida</taxon>
        <taxon>Proteales</taxon>
        <taxon>Nelumbonaceae</taxon>
        <taxon>Nelumbo</taxon>
    </lineage>
</organism>
<evidence type="ECO:0000256" key="1">
    <source>
        <dbReference type="SAM" id="Phobius"/>
    </source>
</evidence>